<sequence length="101" mass="11342">MTLFSDFISQVCTEITNNKNKPDGIYQYAVTLPPPLADALPPSALTGWLNGQTCWPQFYWQHRDGTETAAVCGEVCRFTHISRAQALLDTLPAQSQIRIWD</sequence>
<evidence type="ECO:0008006" key="3">
    <source>
        <dbReference type="Google" id="ProtNLM"/>
    </source>
</evidence>
<dbReference type="Proteomes" id="UP000032582">
    <property type="component" value="Unassembled WGS sequence"/>
</dbReference>
<dbReference type="AlphaFoldDB" id="A0A0D8L4X7"/>
<dbReference type="InterPro" id="IPR005801">
    <property type="entry name" value="ADC_synthase"/>
</dbReference>
<evidence type="ECO:0000313" key="2">
    <source>
        <dbReference type="Proteomes" id="UP000032582"/>
    </source>
</evidence>
<comment type="caution">
    <text evidence="1">The sequence shown here is derived from an EMBL/GenBank/DDBJ whole genome shotgun (WGS) entry which is preliminary data.</text>
</comment>
<reference evidence="1 2" key="1">
    <citation type="submission" date="2015-02" db="EMBL/GenBank/DDBJ databases">
        <title>Whole genome shotgun sequencing of cultured foodborne pathogen.</title>
        <authorList>
            <person name="Timme R."/>
            <person name="Allard M.W."/>
            <person name="Strain E."/>
            <person name="Evans P.S."/>
            <person name="Brown E."/>
        </authorList>
    </citation>
    <scope>NUCLEOTIDE SEQUENCE [LARGE SCALE GENOMIC DNA]</scope>
    <source>
        <strain evidence="1 2">GCSL-TSO-24</strain>
    </source>
</reference>
<gene>
    <name evidence="1" type="ORF">UA45_16770</name>
</gene>
<evidence type="ECO:0000313" key="1">
    <source>
        <dbReference type="EMBL" id="KJF76769.1"/>
    </source>
</evidence>
<name>A0A0D8L4X7_MORMO</name>
<dbReference type="Gene3D" id="3.60.120.10">
    <property type="entry name" value="Anthranilate synthase"/>
    <property type="match status" value="1"/>
</dbReference>
<organism evidence="1 2">
    <name type="scientific">Morganella morganii</name>
    <name type="common">Proteus morganii</name>
    <dbReference type="NCBI Taxonomy" id="582"/>
    <lineage>
        <taxon>Bacteria</taxon>
        <taxon>Pseudomonadati</taxon>
        <taxon>Pseudomonadota</taxon>
        <taxon>Gammaproteobacteria</taxon>
        <taxon>Enterobacterales</taxon>
        <taxon>Morganellaceae</taxon>
        <taxon>Morganella</taxon>
    </lineage>
</organism>
<accession>A0A0D8L4X7</accession>
<dbReference type="EMBL" id="JZSH01000254">
    <property type="protein sequence ID" value="KJF76769.1"/>
    <property type="molecule type" value="Genomic_DNA"/>
</dbReference>
<proteinExistence type="predicted"/>
<dbReference type="PATRIC" id="fig|582.24.peg.5375"/>
<protein>
    <recommendedName>
        <fullName evidence="3">Isochorismate synthase</fullName>
    </recommendedName>
</protein>